<feature type="region of interest" description="Disordered" evidence="1">
    <location>
        <begin position="371"/>
        <end position="402"/>
    </location>
</feature>
<feature type="compositionally biased region" description="Polar residues" evidence="1">
    <location>
        <begin position="371"/>
        <end position="390"/>
    </location>
</feature>
<comment type="caution">
    <text evidence="2">The sequence shown here is derived from an EMBL/GenBank/DDBJ whole genome shotgun (WGS) entry which is preliminary data.</text>
</comment>
<feature type="region of interest" description="Disordered" evidence="1">
    <location>
        <begin position="43"/>
        <end position="70"/>
    </location>
</feature>
<evidence type="ECO:0000256" key="1">
    <source>
        <dbReference type="SAM" id="MobiDB-lite"/>
    </source>
</evidence>
<dbReference type="EMBL" id="JACTNZ010000008">
    <property type="protein sequence ID" value="KAG5534330.1"/>
    <property type="molecule type" value="Genomic_DNA"/>
</dbReference>
<feature type="compositionally biased region" description="Basic and acidic residues" evidence="1">
    <location>
        <begin position="92"/>
        <end position="102"/>
    </location>
</feature>
<accession>A0AAV6J579</accession>
<organism evidence="2 3">
    <name type="scientific">Rhododendron griersonianum</name>
    <dbReference type="NCBI Taxonomy" id="479676"/>
    <lineage>
        <taxon>Eukaryota</taxon>
        <taxon>Viridiplantae</taxon>
        <taxon>Streptophyta</taxon>
        <taxon>Embryophyta</taxon>
        <taxon>Tracheophyta</taxon>
        <taxon>Spermatophyta</taxon>
        <taxon>Magnoliopsida</taxon>
        <taxon>eudicotyledons</taxon>
        <taxon>Gunneridae</taxon>
        <taxon>Pentapetalae</taxon>
        <taxon>asterids</taxon>
        <taxon>Ericales</taxon>
        <taxon>Ericaceae</taxon>
        <taxon>Ericoideae</taxon>
        <taxon>Rhodoreae</taxon>
        <taxon>Rhododendron</taxon>
    </lineage>
</organism>
<feature type="compositionally biased region" description="Basic and acidic residues" evidence="1">
    <location>
        <begin position="53"/>
        <end position="68"/>
    </location>
</feature>
<protein>
    <recommendedName>
        <fullName evidence="4">CHCH domain-containing protein</fullName>
    </recommendedName>
</protein>
<dbReference type="AlphaFoldDB" id="A0AAV6J579"/>
<proteinExistence type="predicted"/>
<sequence>MQLLRRLRLLTVTMVDSILPGFVITYSGVRAVSFDGRTIDALTSKRTNQPGSEKPKEKEKEKVEEKTTATHPTVCHVNVFPSVTTIANSKDSSARVTEKEDQTATASSTPTKDSEKNGGNTAAVAASNGGGVLGLFSRPQAPQAKALPPPICKHVLDFYYDCLHVASEKKCEGYINLTEKCHQMGPTSADISNVSDDRQNSTLHPPAELLHMSYHGLVRHRLMVLLGFVITYSGVCAVSFDAVSYGVASAIALRTIDALASKQPNPSVCHVDFPSVTTITNSKDSSTLVISTKKEDQTAAAAAAISTPTKVREKSGLFSRPQAPKAKALPLICEHVFDFYNDCAHTSEKKCEGYINLTKKCYQMEIQNTQAASPQGQSDSNLTQGTTSADISKVSDDGQNPPLRAPAELLLLSYHGERKLSVRPHLI</sequence>
<evidence type="ECO:0000313" key="3">
    <source>
        <dbReference type="Proteomes" id="UP000823749"/>
    </source>
</evidence>
<gene>
    <name evidence="2" type="ORF">RHGRI_022455</name>
</gene>
<evidence type="ECO:0000313" key="2">
    <source>
        <dbReference type="EMBL" id="KAG5534330.1"/>
    </source>
</evidence>
<dbReference type="Proteomes" id="UP000823749">
    <property type="component" value="Chromosome 8"/>
</dbReference>
<keyword evidence="3" id="KW-1185">Reference proteome</keyword>
<evidence type="ECO:0008006" key="4">
    <source>
        <dbReference type="Google" id="ProtNLM"/>
    </source>
</evidence>
<reference evidence="2" key="1">
    <citation type="submission" date="2020-08" db="EMBL/GenBank/DDBJ databases">
        <title>Plant Genome Project.</title>
        <authorList>
            <person name="Zhang R.-G."/>
        </authorList>
    </citation>
    <scope>NUCLEOTIDE SEQUENCE</scope>
    <source>
        <strain evidence="2">WSP0</strain>
        <tissue evidence="2">Leaf</tissue>
    </source>
</reference>
<feature type="region of interest" description="Disordered" evidence="1">
    <location>
        <begin position="88"/>
        <end position="123"/>
    </location>
</feature>
<name>A0AAV6J579_9ERIC</name>